<evidence type="ECO:0008006" key="3">
    <source>
        <dbReference type="Google" id="ProtNLM"/>
    </source>
</evidence>
<sequence>MTLVLDTGALLAIEWRNRAVLAAIRRAHEEGVPVRTSSGAVAQTWRNGARQVRLATALRGIDEHAIDAGASRRVGRLLADAGTSDVIDAHVATLCDPNAVLLTSDPDDLDHLAATRGVDVIIERV</sequence>
<accession>A0ABN2AJ96</accession>
<comment type="caution">
    <text evidence="1">The sequence shown here is derived from an EMBL/GenBank/DDBJ whole genome shotgun (WGS) entry which is preliminary data.</text>
</comment>
<organism evidence="1 2">
    <name type="scientific">Nocardioides humi</name>
    <dbReference type="NCBI Taxonomy" id="449461"/>
    <lineage>
        <taxon>Bacteria</taxon>
        <taxon>Bacillati</taxon>
        <taxon>Actinomycetota</taxon>
        <taxon>Actinomycetes</taxon>
        <taxon>Propionibacteriales</taxon>
        <taxon>Nocardioidaceae</taxon>
        <taxon>Nocardioides</taxon>
    </lineage>
</organism>
<reference evidence="1 2" key="1">
    <citation type="journal article" date="2019" name="Int. J. Syst. Evol. Microbiol.">
        <title>The Global Catalogue of Microorganisms (GCM) 10K type strain sequencing project: providing services to taxonomists for standard genome sequencing and annotation.</title>
        <authorList>
            <consortium name="The Broad Institute Genomics Platform"/>
            <consortium name="The Broad Institute Genome Sequencing Center for Infectious Disease"/>
            <person name="Wu L."/>
            <person name="Ma J."/>
        </authorList>
    </citation>
    <scope>NUCLEOTIDE SEQUENCE [LARGE SCALE GENOMIC DNA]</scope>
    <source>
        <strain evidence="1 2">JCM 14942</strain>
    </source>
</reference>
<proteinExistence type="predicted"/>
<dbReference type="Proteomes" id="UP001500842">
    <property type="component" value="Unassembled WGS sequence"/>
</dbReference>
<dbReference type="RefSeq" id="WP_141003450.1">
    <property type="nucleotide sequence ID" value="NZ_BAAAOR010000022.1"/>
</dbReference>
<dbReference type="EMBL" id="BAAAOR010000022">
    <property type="protein sequence ID" value="GAA1520353.1"/>
    <property type="molecule type" value="Genomic_DNA"/>
</dbReference>
<gene>
    <name evidence="1" type="ORF">GCM10009788_25280</name>
</gene>
<evidence type="ECO:0000313" key="2">
    <source>
        <dbReference type="Proteomes" id="UP001500842"/>
    </source>
</evidence>
<dbReference type="InterPro" id="IPR029060">
    <property type="entry name" value="PIN-like_dom_sf"/>
</dbReference>
<evidence type="ECO:0000313" key="1">
    <source>
        <dbReference type="EMBL" id="GAA1520353.1"/>
    </source>
</evidence>
<protein>
    <recommendedName>
        <fullName evidence="3">PIN domain-containing protein</fullName>
    </recommendedName>
</protein>
<keyword evidence="2" id="KW-1185">Reference proteome</keyword>
<name>A0ABN2AJ96_9ACTN</name>
<dbReference type="SUPFAM" id="SSF88723">
    <property type="entry name" value="PIN domain-like"/>
    <property type="match status" value="1"/>
</dbReference>